<dbReference type="PANTHER" id="PTHR33459">
    <property type="entry name" value="DD-GDCA PROTEIN"/>
    <property type="match status" value="1"/>
</dbReference>
<reference evidence="4" key="1">
    <citation type="submission" date="2017-02" db="UniProtKB">
        <authorList>
            <consortium name="WormBaseParasite"/>
        </authorList>
    </citation>
    <scope>IDENTIFICATION</scope>
</reference>
<accession>A0A0N4T7A2</accession>
<dbReference type="Proteomes" id="UP000278627">
    <property type="component" value="Unassembled WGS sequence"/>
</dbReference>
<dbReference type="AlphaFoldDB" id="A0A0N4T7A2"/>
<evidence type="ECO:0000313" key="2">
    <source>
        <dbReference type="EMBL" id="VDN85239.1"/>
    </source>
</evidence>
<evidence type="ECO:0000313" key="4">
    <source>
        <dbReference type="WBParaSite" id="BPAG_0000408901-mRNA-1"/>
    </source>
</evidence>
<sequence>MSSALILLLASFLIIQSGNTKFVKYCISDAQCDPGERCVPEITGLMLCQQALEQIPTTPTIYPAQLRQITCQNDAQCRILGKCIYLGWPGSCQYASLGWKLTDRCYNDVDCAQHLHCINTNGMMTCQVIRDALPYKTCQSNTDCDLLEMCSFSKQYNANACIVSIDYPTAKMSPFRSDEIGGGAVPLSLTDNRAISKGYEKQCTADYQCSVFEICTEESIPGIPGNRICTYNPTTSNRQCRFNADCQSGQRCEKVLENFYLCKAAKQTTFMQPCQYDYECSGGQRCINISNGISSYQQNSRYCFLLDERSNCDNDMDCSDAKVCNTFGKFKQCVPITSNSHFKL</sequence>
<reference evidence="2 3" key="2">
    <citation type="submission" date="2018-11" db="EMBL/GenBank/DDBJ databases">
        <authorList>
            <consortium name="Pathogen Informatics"/>
        </authorList>
    </citation>
    <scope>NUCLEOTIDE SEQUENCE [LARGE SCALE GENOMIC DNA]</scope>
</reference>
<name>A0A0N4T7A2_BRUPA</name>
<feature type="chain" id="PRO_5044054342" evidence="1">
    <location>
        <begin position="21"/>
        <end position="344"/>
    </location>
</feature>
<dbReference type="WBParaSite" id="BPAG_0000408901-mRNA-1">
    <property type="protein sequence ID" value="BPAG_0000408901-mRNA-1"/>
    <property type="gene ID" value="BPAG_0000408901"/>
</dbReference>
<dbReference type="EMBL" id="UZAD01001665">
    <property type="protein sequence ID" value="VDN85239.1"/>
    <property type="molecule type" value="Genomic_DNA"/>
</dbReference>
<evidence type="ECO:0000256" key="1">
    <source>
        <dbReference type="SAM" id="SignalP"/>
    </source>
</evidence>
<keyword evidence="3" id="KW-1185">Reference proteome</keyword>
<proteinExistence type="predicted"/>
<dbReference type="InterPro" id="IPR052326">
    <property type="entry name" value="Diff-Dev_Assoc_Protein"/>
</dbReference>
<dbReference type="PANTHER" id="PTHR33459:SF7">
    <property type="entry name" value="DD-GDCA PROTEIN"/>
    <property type="match status" value="1"/>
</dbReference>
<feature type="signal peptide" evidence="1">
    <location>
        <begin position="1"/>
        <end position="20"/>
    </location>
</feature>
<organism evidence="4">
    <name type="scientific">Brugia pahangi</name>
    <name type="common">Filarial nematode worm</name>
    <dbReference type="NCBI Taxonomy" id="6280"/>
    <lineage>
        <taxon>Eukaryota</taxon>
        <taxon>Metazoa</taxon>
        <taxon>Ecdysozoa</taxon>
        <taxon>Nematoda</taxon>
        <taxon>Chromadorea</taxon>
        <taxon>Rhabditida</taxon>
        <taxon>Spirurina</taxon>
        <taxon>Spiruromorpha</taxon>
        <taxon>Filarioidea</taxon>
        <taxon>Onchocercidae</taxon>
        <taxon>Brugia</taxon>
    </lineage>
</organism>
<protein>
    <submittedName>
        <fullName evidence="4">EB domain-containing protein</fullName>
    </submittedName>
</protein>
<keyword evidence="1" id="KW-0732">Signal</keyword>
<evidence type="ECO:0000313" key="3">
    <source>
        <dbReference type="Proteomes" id="UP000278627"/>
    </source>
</evidence>
<gene>
    <name evidence="2" type="ORF">BPAG_LOCUS4053</name>
</gene>